<evidence type="ECO:0000256" key="6">
    <source>
        <dbReference type="ARBA" id="ARBA00022989"/>
    </source>
</evidence>
<keyword evidence="4 12" id="KW-0894">Sodium channel</keyword>
<evidence type="ECO:0000256" key="5">
    <source>
        <dbReference type="ARBA" id="ARBA00022692"/>
    </source>
</evidence>
<accession>A0ABP1PWC1</accession>
<comment type="caution">
    <text evidence="13">The sequence shown here is derived from an EMBL/GenBank/DDBJ whole genome shotgun (WGS) entry which is preliminary data.</text>
</comment>
<reference evidence="13 14" key="1">
    <citation type="submission" date="2024-08" db="EMBL/GenBank/DDBJ databases">
        <authorList>
            <person name="Cucini C."/>
            <person name="Frati F."/>
        </authorList>
    </citation>
    <scope>NUCLEOTIDE SEQUENCE [LARGE SCALE GENOMIC DNA]</scope>
</reference>
<protein>
    <submittedName>
        <fullName evidence="13">Uncharacterized protein</fullName>
    </submittedName>
</protein>
<evidence type="ECO:0000256" key="8">
    <source>
        <dbReference type="ARBA" id="ARBA00023065"/>
    </source>
</evidence>
<evidence type="ECO:0000313" key="13">
    <source>
        <dbReference type="EMBL" id="CAL8076260.1"/>
    </source>
</evidence>
<evidence type="ECO:0000256" key="2">
    <source>
        <dbReference type="ARBA" id="ARBA00007193"/>
    </source>
</evidence>
<proteinExistence type="inferred from homology"/>
<evidence type="ECO:0000313" key="14">
    <source>
        <dbReference type="Proteomes" id="UP001642540"/>
    </source>
</evidence>
<dbReference type="Proteomes" id="UP001642540">
    <property type="component" value="Unassembled WGS sequence"/>
</dbReference>
<evidence type="ECO:0000256" key="11">
    <source>
        <dbReference type="ARBA" id="ARBA00023303"/>
    </source>
</evidence>
<keyword evidence="9" id="KW-0472">Membrane</keyword>
<keyword evidence="5 12" id="KW-0812">Transmembrane</keyword>
<evidence type="ECO:0000256" key="7">
    <source>
        <dbReference type="ARBA" id="ARBA00023053"/>
    </source>
</evidence>
<keyword evidence="10 12" id="KW-0739">Sodium transport</keyword>
<name>A0ABP1PWC1_9HEXA</name>
<evidence type="ECO:0000256" key="3">
    <source>
        <dbReference type="ARBA" id="ARBA00022448"/>
    </source>
</evidence>
<keyword evidence="14" id="KW-1185">Reference proteome</keyword>
<keyword evidence="6" id="KW-1133">Transmembrane helix</keyword>
<comment type="similarity">
    <text evidence="2 12">Belongs to the amiloride-sensitive sodium channel (TC 1.A.6) family.</text>
</comment>
<gene>
    <name evidence="13" type="ORF">ODALV1_LOCUS3412</name>
</gene>
<organism evidence="13 14">
    <name type="scientific">Orchesella dallaii</name>
    <dbReference type="NCBI Taxonomy" id="48710"/>
    <lineage>
        <taxon>Eukaryota</taxon>
        <taxon>Metazoa</taxon>
        <taxon>Ecdysozoa</taxon>
        <taxon>Arthropoda</taxon>
        <taxon>Hexapoda</taxon>
        <taxon>Collembola</taxon>
        <taxon>Entomobryomorpha</taxon>
        <taxon>Entomobryoidea</taxon>
        <taxon>Orchesellidae</taxon>
        <taxon>Orchesellinae</taxon>
        <taxon>Orchesella</taxon>
    </lineage>
</organism>
<dbReference type="Pfam" id="PF00858">
    <property type="entry name" value="ASC"/>
    <property type="match status" value="1"/>
</dbReference>
<evidence type="ECO:0000256" key="10">
    <source>
        <dbReference type="ARBA" id="ARBA00023201"/>
    </source>
</evidence>
<dbReference type="InterPro" id="IPR001873">
    <property type="entry name" value="ENaC"/>
</dbReference>
<evidence type="ECO:0000256" key="9">
    <source>
        <dbReference type="ARBA" id="ARBA00023136"/>
    </source>
</evidence>
<keyword evidence="11 12" id="KW-0407">Ion channel</keyword>
<dbReference type="EMBL" id="CAXLJM020000011">
    <property type="protein sequence ID" value="CAL8076260.1"/>
    <property type="molecule type" value="Genomic_DNA"/>
</dbReference>
<evidence type="ECO:0000256" key="4">
    <source>
        <dbReference type="ARBA" id="ARBA00022461"/>
    </source>
</evidence>
<keyword evidence="8 12" id="KW-0406">Ion transport</keyword>
<comment type="subcellular location">
    <subcellularLocation>
        <location evidence="1">Membrane</location>
        <topology evidence="1">Multi-pass membrane protein</topology>
    </subcellularLocation>
</comment>
<keyword evidence="7" id="KW-0915">Sodium</keyword>
<evidence type="ECO:0000256" key="1">
    <source>
        <dbReference type="ARBA" id="ARBA00004141"/>
    </source>
</evidence>
<keyword evidence="3 12" id="KW-0813">Transport</keyword>
<evidence type="ECO:0000256" key="12">
    <source>
        <dbReference type="RuleBase" id="RU000679"/>
    </source>
</evidence>
<sequence>MIPFARLDGGNVFTSGNKKPGYHIFNPVITEYGKCCTFNMLPSPLMLKKRSVDNGNEGDIFSNPVLGTKSKMWWNQTDIEDWQKWSYEKGFILSPDSYKSKVGRGAKLSHPYRNQRYGHNFGLSVVIDKCNRNT</sequence>